<evidence type="ECO:0000256" key="1">
    <source>
        <dbReference type="SAM" id="Phobius"/>
    </source>
</evidence>
<keyword evidence="1" id="KW-0472">Membrane</keyword>
<keyword evidence="1" id="KW-1133">Transmembrane helix</keyword>
<feature type="transmembrane region" description="Helical" evidence="1">
    <location>
        <begin position="12"/>
        <end position="33"/>
    </location>
</feature>
<sequence length="218" mass="22987">MDKATVRTRARWRRVAAALAGIIGAAIGIPLLGVPAGLLIGWAVLLTVSTGLTLLAVWRMDGAATRSHATIEDPGRRIARFVAVVGSVASLAAVLIVIIEARHADGLQAVVLAGIAIVSVASSWFAIQTNYMLHYARVYFEDDGSGGTRRGIDFNEQTDPCYSDFAYFAVGLGLTYQVSDTNISDVGIRRIVIAQTLLAYLFGAGIIATVINLVAGLG</sequence>
<dbReference type="Pfam" id="PF07077">
    <property type="entry name" value="DUF1345"/>
    <property type="match status" value="1"/>
</dbReference>
<keyword evidence="1" id="KW-0812">Transmembrane</keyword>
<feature type="transmembrane region" description="Helical" evidence="1">
    <location>
        <begin position="78"/>
        <end position="101"/>
    </location>
</feature>
<comment type="caution">
    <text evidence="2">The sequence shown here is derived from an EMBL/GenBank/DDBJ whole genome shotgun (WGS) entry which is preliminary data.</text>
</comment>
<gene>
    <name evidence="2" type="ORF">JD292_11210</name>
</gene>
<evidence type="ECO:0000313" key="2">
    <source>
        <dbReference type="EMBL" id="MBK0422639.1"/>
    </source>
</evidence>
<dbReference type="InterPro" id="IPR009781">
    <property type="entry name" value="DUF1345"/>
</dbReference>
<reference evidence="2" key="1">
    <citation type="submission" date="2020-12" db="EMBL/GenBank/DDBJ databases">
        <title>Leucobacter sp. CAS2, isolated from Chromium sludge.</title>
        <authorList>
            <person name="Xu Z."/>
        </authorList>
    </citation>
    <scope>NUCLEOTIDE SEQUENCE</scope>
    <source>
        <strain evidence="2">CSA2</strain>
    </source>
</reference>
<evidence type="ECO:0000313" key="3">
    <source>
        <dbReference type="Proteomes" id="UP000618733"/>
    </source>
</evidence>
<name>A0A934QDJ7_9MICO</name>
<feature type="transmembrane region" description="Helical" evidence="1">
    <location>
        <begin position="197"/>
        <end position="217"/>
    </location>
</feature>
<keyword evidence="3" id="KW-1185">Reference proteome</keyword>
<dbReference type="AlphaFoldDB" id="A0A934QDJ7"/>
<dbReference type="EMBL" id="JAEHOI010000011">
    <property type="protein sequence ID" value="MBK0422639.1"/>
    <property type="molecule type" value="Genomic_DNA"/>
</dbReference>
<protein>
    <submittedName>
        <fullName evidence="2">DUF1345 domain-containing protein</fullName>
    </submittedName>
</protein>
<dbReference type="RefSeq" id="WP_200132837.1">
    <property type="nucleotide sequence ID" value="NZ_JAEHOI010000011.1"/>
</dbReference>
<organism evidence="2 3">
    <name type="scientific">Leucobacter edaphi</name>
    <dbReference type="NCBI Taxonomy" id="2796472"/>
    <lineage>
        <taxon>Bacteria</taxon>
        <taxon>Bacillati</taxon>
        <taxon>Actinomycetota</taxon>
        <taxon>Actinomycetes</taxon>
        <taxon>Micrococcales</taxon>
        <taxon>Microbacteriaceae</taxon>
        <taxon>Leucobacter</taxon>
    </lineage>
</organism>
<feature type="transmembrane region" description="Helical" evidence="1">
    <location>
        <begin position="39"/>
        <end position="58"/>
    </location>
</feature>
<dbReference type="Proteomes" id="UP000618733">
    <property type="component" value="Unassembled WGS sequence"/>
</dbReference>
<feature type="transmembrane region" description="Helical" evidence="1">
    <location>
        <begin position="107"/>
        <end position="127"/>
    </location>
</feature>
<proteinExistence type="predicted"/>
<accession>A0A934QDJ7</accession>